<accession>A0AA41KDF9</accession>
<protein>
    <submittedName>
        <fullName evidence="1">Uncharacterized protein</fullName>
    </submittedName>
</protein>
<name>A0AA41KDF9_9EURY</name>
<organism evidence="1 2">
    <name type="scientific">Haloarcula salina</name>
    <dbReference type="NCBI Taxonomy" id="1429914"/>
    <lineage>
        <taxon>Archaea</taxon>
        <taxon>Methanobacteriati</taxon>
        <taxon>Methanobacteriota</taxon>
        <taxon>Stenosarchaea group</taxon>
        <taxon>Halobacteria</taxon>
        <taxon>Halobacteriales</taxon>
        <taxon>Haloarculaceae</taxon>
        <taxon>Haloarcula</taxon>
    </lineage>
</organism>
<dbReference type="Proteomes" id="UP001166304">
    <property type="component" value="Unassembled WGS sequence"/>
</dbReference>
<comment type="caution">
    <text evidence="1">The sequence shown here is derived from an EMBL/GenBank/DDBJ whole genome shotgun (WGS) entry which is preliminary data.</text>
</comment>
<dbReference type="EMBL" id="JAHQXE010000006">
    <property type="protein sequence ID" value="MBV0903490.1"/>
    <property type="molecule type" value="Genomic_DNA"/>
</dbReference>
<evidence type="ECO:0000313" key="2">
    <source>
        <dbReference type="Proteomes" id="UP001166304"/>
    </source>
</evidence>
<reference evidence="1" key="1">
    <citation type="submission" date="2021-06" db="EMBL/GenBank/DDBJ databases">
        <title>New haloarchaea isolates fom saline soil.</title>
        <authorList>
            <person name="Duran-Viseras A."/>
            <person name="Sanchez-Porro C.S."/>
            <person name="Ventosa A."/>
        </authorList>
    </citation>
    <scope>NUCLEOTIDE SEQUENCE</scope>
    <source>
        <strain evidence="1">JCM 18369</strain>
    </source>
</reference>
<gene>
    <name evidence="1" type="ORF">KTS37_17030</name>
</gene>
<evidence type="ECO:0000313" key="1">
    <source>
        <dbReference type="EMBL" id="MBV0903490.1"/>
    </source>
</evidence>
<dbReference type="RefSeq" id="WP_162414535.1">
    <property type="nucleotide sequence ID" value="NZ_JAHQXE010000006.1"/>
</dbReference>
<keyword evidence="2" id="KW-1185">Reference proteome</keyword>
<dbReference type="AlphaFoldDB" id="A0AA41KDF9"/>
<sequence>METSNSDSSIHTEPTIDETAQALEQFLATRAQTGVSELVLVGLLREYADEIETLGYIPRSWRDDR</sequence>
<proteinExistence type="predicted"/>